<organism evidence="8 9">
    <name type="scientific">Brachionus calyciflorus</name>
    <dbReference type="NCBI Taxonomy" id="104777"/>
    <lineage>
        <taxon>Eukaryota</taxon>
        <taxon>Metazoa</taxon>
        <taxon>Spiralia</taxon>
        <taxon>Gnathifera</taxon>
        <taxon>Rotifera</taxon>
        <taxon>Eurotatoria</taxon>
        <taxon>Monogononta</taxon>
        <taxon>Pseudotrocha</taxon>
        <taxon>Ploima</taxon>
        <taxon>Brachionidae</taxon>
        <taxon>Brachionus</taxon>
    </lineage>
</organism>
<dbReference type="EMBL" id="CAJNOC010002097">
    <property type="protein sequence ID" value="CAF0912216.1"/>
    <property type="molecule type" value="Genomic_DNA"/>
</dbReference>
<dbReference type="InterPro" id="IPR007632">
    <property type="entry name" value="Anoctamin"/>
</dbReference>
<feature type="transmembrane region" description="Helical" evidence="6">
    <location>
        <begin position="213"/>
        <end position="234"/>
    </location>
</feature>
<gene>
    <name evidence="8" type="ORF">OXX778_LOCUS11964</name>
</gene>
<evidence type="ECO:0000313" key="9">
    <source>
        <dbReference type="Proteomes" id="UP000663879"/>
    </source>
</evidence>
<feature type="domain" description="Anoctamin transmembrane" evidence="7">
    <location>
        <begin position="39"/>
        <end position="247"/>
    </location>
</feature>
<keyword evidence="5 6" id="KW-0472">Membrane</keyword>
<evidence type="ECO:0000256" key="5">
    <source>
        <dbReference type="ARBA" id="ARBA00023136"/>
    </source>
</evidence>
<protein>
    <recommendedName>
        <fullName evidence="6">Anoctamin</fullName>
    </recommendedName>
</protein>
<evidence type="ECO:0000259" key="7">
    <source>
        <dbReference type="Pfam" id="PF04547"/>
    </source>
</evidence>
<evidence type="ECO:0000256" key="2">
    <source>
        <dbReference type="ARBA" id="ARBA00009671"/>
    </source>
</evidence>
<dbReference type="PANTHER" id="PTHR12308:SF73">
    <property type="entry name" value="ANOCTAMIN"/>
    <property type="match status" value="1"/>
</dbReference>
<evidence type="ECO:0000256" key="3">
    <source>
        <dbReference type="ARBA" id="ARBA00022692"/>
    </source>
</evidence>
<dbReference type="AlphaFoldDB" id="A0A814AFZ8"/>
<dbReference type="PANTHER" id="PTHR12308">
    <property type="entry name" value="ANOCTAMIN"/>
    <property type="match status" value="1"/>
</dbReference>
<dbReference type="OrthoDB" id="296386at2759"/>
<dbReference type="Proteomes" id="UP000663879">
    <property type="component" value="Unassembled WGS sequence"/>
</dbReference>
<reference evidence="8" key="1">
    <citation type="submission" date="2021-02" db="EMBL/GenBank/DDBJ databases">
        <authorList>
            <person name="Nowell W R."/>
        </authorList>
    </citation>
    <scope>NUCLEOTIDE SEQUENCE</scope>
    <source>
        <strain evidence="8">Ploen Becks lab</strain>
    </source>
</reference>
<name>A0A814AFZ8_9BILA</name>
<evidence type="ECO:0000313" key="8">
    <source>
        <dbReference type="EMBL" id="CAF0912216.1"/>
    </source>
</evidence>
<keyword evidence="4 6" id="KW-1133">Transmembrane helix</keyword>
<evidence type="ECO:0000256" key="1">
    <source>
        <dbReference type="ARBA" id="ARBA00004141"/>
    </source>
</evidence>
<feature type="transmembrane region" description="Helical" evidence="6">
    <location>
        <begin position="60"/>
        <end position="80"/>
    </location>
</feature>
<dbReference type="InterPro" id="IPR049452">
    <property type="entry name" value="Anoctamin_TM"/>
</dbReference>
<accession>A0A814AFZ8</accession>
<feature type="transmembrane region" description="Helical" evidence="6">
    <location>
        <begin position="136"/>
        <end position="162"/>
    </location>
</feature>
<comment type="subcellular location">
    <subcellularLocation>
        <location evidence="1 6">Membrane</location>
        <topology evidence="1 6">Multi-pass membrane protein</topology>
    </subcellularLocation>
</comment>
<comment type="caution">
    <text evidence="6">Lacks conserved residue(s) required for the propagation of feature annotation.</text>
</comment>
<sequence>MVCIVCMDIALVVLFRIHIKIKVFPSDEVLAIEYETGLFGLGKEYQDRCENDNCMALLSIQMLVVLLIKPIPTFFLNFVWPWLKITIKQDADNEKDKKTITDIKKLNKQIVAAYIASEKTKQPFDSTINQEYTQKVILYGYILIFACSLSLGPLIVLLVNVIDVRLDAYRLLWLIRRPIGFKAQDIGACNAFIIGFTSKWSKYFLKGTLENRLIFVVAFEHVVFVIWFAIIILYPDTPQSISNKIRKDTNKIKNIISKAKSLETESKLTQTPSFEKQNTLNADMLQINYSDTVTVDETVRKKRTKIFNRLTSKINPLK</sequence>
<evidence type="ECO:0000256" key="6">
    <source>
        <dbReference type="RuleBase" id="RU280814"/>
    </source>
</evidence>
<keyword evidence="3 6" id="KW-0812">Transmembrane</keyword>
<keyword evidence="9" id="KW-1185">Reference proteome</keyword>
<dbReference type="GO" id="GO:0005886">
    <property type="term" value="C:plasma membrane"/>
    <property type="evidence" value="ECO:0007669"/>
    <property type="project" value="TreeGrafter"/>
</dbReference>
<proteinExistence type="inferred from homology"/>
<evidence type="ECO:0000256" key="4">
    <source>
        <dbReference type="ARBA" id="ARBA00022989"/>
    </source>
</evidence>
<dbReference type="GO" id="GO:0005254">
    <property type="term" value="F:chloride channel activity"/>
    <property type="evidence" value="ECO:0007669"/>
    <property type="project" value="TreeGrafter"/>
</dbReference>
<dbReference type="Pfam" id="PF04547">
    <property type="entry name" value="Anoctamin"/>
    <property type="match status" value="1"/>
</dbReference>
<comment type="similarity">
    <text evidence="2 6">Belongs to the anoctamin family.</text>
</comment>
<comment type="caution">
    <text evidence="8">The sequence shown here is derived from an EMBL/GenBank/DDBJ whole genome shotgun (WGS) entry which is preliminary data.</text>
</comment>